<dbReference type="InterPro" id="IPR051598">
    <property type="entry name" value="TSUP/Inactive_protease-like"/>
</dbReference>
<proteinExistence type="inferred from homology"/>
<feature type="transmembrane region" description="Helical" evidence="6">
    <location>
        <begin position="154"/>
        <end position="178"/>
    </location>
</feature>
<evidence type="ECO:0000256" key="1">
    <source>
        <dbReference type="ARBA" id="ARBA00004141"/>
    </source>
</evidence>
<feature type="transmembrane region" description="Helical" evidence="6">
    <location>
        <begin position="74"/>
        <end position="95"/>
    </location>
</feature>
<evidence type="ECO:0000313" key="8">
    <source>
        <dbReference type="Proteomes" id="UP000366051"/>
    </source>
</evidence>
<dbReference type="Pfam" id="PF01925">
    <property type="entry name" value="TauE"/>
    <property type="match status" value="1"/>
</dbReference>
<dbReference type="AlphaFoldDB" id="A0A5Q2MXS2"/>
<comment type="similarity">
    <text evidence="2 6">Belongs to the 4-toluene sulfonate uptake permease (TSUP) (TC 2.A.102) family.</text>
</comment>
<dbReference type="PANTHER" id="PTHR43701">
    <property type="entry name" value="MEMBRANE TRANSPORTER PROTEIN MJ0441-RELATED"/>
    <property type="match status" value="1"/>
</dbReference>
<dbReference type="RefSeq" id="WP_153724189.1">
    <property type="nucleotide sequence ID" value="NZ_CP045875.1"/>
</dbReference>
<feature type="transmembrane region" description="Helical" evidence="6">
    <location>
        <begin position="222"/>
        <end position="241"/>
    </location>
</feature>
<accession>A0A5Q2MXS2</accession>
<evidence type="ECO:0000256" key="6">
    <source>
        <dbReference type="RuleBase" id="RU363041"/>
    </source>
</evidence>
<dbReference type="PANTHER" id="PTHR43701:SF2">
    <property type="entry name" value="MEMBRANE TRANSPORTER PROTEIN YJNA-RELATED"/>
    <property type="match status" value="1"/>
</dbReference>
<keyword evidence="3 6" id="KW-0812">Transmembrane</keyword>
<comment type="subcellular location">
    <subcellularLocation>
        <location evidence="6">Cell membrane</location>
        <topology evidence="6">Multi-pass membrane protein</topology>
    </subcellularLocation>
    <subcellularLocation>
        <location evidence="1">Membrane</location>
        <topology evidence="1">Multi-pass membrane protein</topology>
    </subcellularLocation>
</comment>
<keyword evidence="5 6" id="KW-0472">Membrane</keyword>
<name>A0A5Q2MXS2_9FIRM</name>
<keyword evidence="6" id="KW-1003">Cell membrane</keyword>
<evidence type="ECO:0000313" key="7">
    <source>
        <dbReference type="EMBL" id="QGG46661.1"/>
    </source>
</evidence>
<dbReference type="KEGG" id="hcv:FTV88_0482"/>
<feature type="transmembrane region" description="Helical" evidence="6">
    <location>
        <begin position="190"/>
        <end position="210"/>
    </location>
</feature>
<dbReference type="EMBL" id="CP045875">
    <property type="protein sequence ID" value="QGG46661.1"/>
    <property type="molecule type" value="Genomic_DNA"/>
</dbReference>
<feature type="transmembrane region" description="Helical" evidence="6">
    <location>
        <begin position="42"/>
        <end position="62"/>
    </location>
</feature>
<keyword evidence="8" id="KW-1185">Reference proteome</keyword>
<organism evidence="7 8">
    <name type="scientific">Heliorestis convoluta</name>
    <dbReference type="NCBI Taxonomy" id="356322"/>
    <lineage>
        <taxon>Bacteria</taxon>
        <taxon>Bacillati</taxon>
        <taxon>Bacillota</taxon>
        <taxon>Clostridia</taxon>
        <taxon>Eubacteriales</taxon>
        <taxon>Heliobacteriaceae</taxon>
        <taxon>Heliorestis</taxon>
    </lineage>
</organism>
<sequence>MDYLVLIVIGLFAGALGSLVGVGGGFVVIPLLLLYFDYPPTWAVATSLTFIFFNSLSSSLAYNQQKRIDFKTGLPFAISTIPGAIAGAFIIPYFGERTFDNAFGFLLIAVSLFMLFRPQGPAKDRSPAWMGPKMTREFIDARGEKHQYSFSLRFGMLLSFGVGFLSSLFGIGGGIIHVPAMTLLLGIPPHIATATSMFILTISTLVASFAHFTQGNVQWMTALFLALGALVGGQVGARLAPLIKGALLMRIFAILMFILAIQLLTK</sequence>
<reference evidence="8" key="1">
    <citation type="submission" date="2019-11" db="EMBL/GenBank/DDBJ databases">
        <title>Genome sequence of Heliorestis convoluta strain HH, an alkaliphilic and minimalistic phototrophic bacterium from a soda lake in Egypt.</title>
        <authorList>
            <person name="Dewey E.D."/>
            <person name="Stokes L.M."/>
            <person name="Burchell B.M."/>
            <person name="Shaffer K.N."/>
            <person name="Huntington A.M."/>
            <person name="Baker J.M."/>
            <person name="Nadendla S."/>
            <person name="Giglio M.G."/>
            <person name="Touchman J.W."/>
            <person name="Blankenship R.E."/>
            <person name="Madigan M.T."/>
            <person name="Sattley W.M."/>
        </authorList>
    </citation>
    <scope>NUCLEOTIDE SEQUENCE [LARGE SCALE GENOMIC DNA]</scope>
    <source>
        <strain evidence="8">HH</strain>
    </source>
</reference>
<feature type="transmembrane region" description="Helical" evidence="6">
    <location>
        <begin position="247"/>
        <end position="265"/>
    </location>
</feature>
<dbReference type="InterPro" id="IPR002781">
    <property type="entry name" value="TM_pro_TauE-like"/>
</dbReference>
<gene>
    <name evidence="7" type="primary">tauE</name>
    <name evidence="7" type="ORF">FTV88_0482</name>
</gene>
<evidence type="ECO:0000256" key="3">
    <source>
        <dbReference type="ARBA" id="ARBA00022692"/>
    </source>
</evidence>
<keyword evidence="4 6" id="KW-1133">Transmembrane helix</keyword>
<protein>
    <recommendedName>
        <fullName evidence="6">Probable membrane transporter protein</fullName>
    </recommendedName>
</protein>
<feature type="transmembrane region" description="Helical" evidence="6">
    <location>
        <begin position="7"/>
        <end position="36"/>
    </location>
</feature>
<evidence type="ECO:0000256" key="4">
    <source>
        <dbReference type="ARBA" id="ARBA00022989"/>
    </source>
</evidence>
<dbReference type="Proteomes" id="UP000366051">
    <property type="component" value="Chromosome"/>
</dbReference>
<evidence type="ECO:0000256" key="5">
    <source>
        <dbReference type="ARBA" id="ARBA00023136"/>
    </source>
</evidence>
<evidence type="ECO:0000256" key="2">
    <source>
        <dbReference type="ARBA" id="ARBA00009142"/>
    </source>
</evidence>
<dbReference type="OrthoDB" id="9780109at2"/>
<feature type="transmembrane region" description="Helical" evidence="6">
    <location>
        <begin position="101"/>
        <end position="116"/>
    </location>
</feature>
<dbReference type="GO" id="GO:0005886">
    <property type="term" value="C:plasma membrane"/>
    <property type="evidence" value="ECO:0007669"/>
    <property type="project" value="UniProtKB-SubCell"/>
</dbReference>